<dbReference type="PANTHER" id="PTHR31807:SF2">
    <property type="entry name" value="PROTEIN SNOWY COTYLEDON 3"/>
    <property type="match status" value="1"/>
</dbReference>
<proteinExistence type="inferred from homology"/>
<comment type="similarity">
    <text evidence="1">Belongs to the QWRF family.</text>
</comment>
<feature type="region of interest" description="Disordered" evidence="2">
    <location>
        <begin position="193"/>
        <end position="246"/>
    </location>
</feature>
<sequence length="658" mass="70772">MVAVVPAAAAPNAGTSRSRAPKKTSNPSPSPRRRDPQSSVRPPLSSSEKDNAAAPKLPRAKEITSRYLSPSSRSSSSASAAKGGAVSSSSASSFTKGVSFTSSSCSASTASSSSSSSFSTATSSQRRPRSPLPAPRPSTPSALLQTRVSSRSTSVDRPRPVDTATRRAAHESGELSAAARVLRTTTRSLSVSFQGESFSYQTSKARPSSPSPNRKRTPERRGPATPVTPAKTSFKSENSKPFDNHHRWPAARTQQFSALTRSLDCSVPENDSILAAIRSLRQSMVLNEGERRASFDGGDLSLSFDTDSSSSGGNSCLLESSTLPPRGRITPRGRDVSARFLQEKGSRLHRLPEQGTLHTSHGVKRIASSKPVPVKKSTMNGLLLSPLVPPLPHPHHAYVRPSSPGKMAASSPRGMPSVQGLLSSPISSNSASLPGNIASAFNFSTDIKRNKMGEKRIDDAHQLRLLYNRYFQWRWVNAQVNDTFLVQKLIAEKSLYSAWTTTTKMHESVAIKKLKLQTDRQHLKFNSILTEQMGNLEEWSLVDQEHTSALSGAIEALKASTICLPIVDGAKADFQEMRNAVGSAVDVMQAMGTSICAILSKVEGKSSMVSELAELATREQALTDQCRDLLSTVTALHVKQCSLLGHIAQLRRPSLILL</sequence>
<evidence type="ECO:0000256" key="2">
    <source>
        <dbReference type="SAM" id="MobiDB-lite"/>
    </source>
</evidence>
<protein>
    <submittedName>
        <fullName evidence="3">Uncharacterized protein</fullName>
    </submittedName>
</protein>
<accession>A0AAQ3PX20</accession>
<feature type="compositionally biased region" description="Low complexity" evidence="2">
    <location>
        <begin position="1"/>
        <end position="13"/>
    </location>
</feature>
<dbReference type="AlphaFoldDB" id="A0AAQ3PX20"/>
<dbReference type="EMBL" id="CP136890">
    <property type="protein sequence ID" value="WOK91658.1"/>
    <property type="molecule type" value="Genomic_DNA"/>
</dbReference>
<reference evidence="3 4" key="1">
    <citation type="submission" date="2023-10" db="EMBL/GenBank/DDBJ databases">
        <title>Chromosome-scale genome assembly provides insights into flower coloration mechanisms of Canna indica.</title>
        <authorList>
            <person name="Li C."/>
        </authorList>
    </citation>
    <scope>NUCLEOTIDE SEQUENCE [LARGE SCALE GENOMIC DNA]</scope>
    <source>
        <tissue evidence="3">Flower</tissue>
    </source>
</reference>
<feature type="compositionally biased region" description="Polar residues" evidence="2">
    <location>
        <begin position="193"/>
        <end position="212"/>
    </location>
</feature>
<evidence type="ECO:0000256" key="1">
    <source>
        <dbReference type="ARBA" id="ARBA00010016"/>
    </source>
</evidence>
<feature type="compositionally biased region" description="Basic and acidic residues" evidence="2">
    <location>
        <begin position="237"/>
        <end position="246"/>
    </location>
</feature>
<feature type="region of interest" description="Disordered" evidence="2">
    <location>
        <begin position="305"/>
        <end position="332"/>
    </location>
</feature>
<organism evidence="3 4">
    <name type="scientific">Canna indica</name>
    <name type="common">Indian-shot</name>
    <dbReference type="NCBI Taxonomy" id="4628"/>
    <lineage>
        <taxon>Eukaryota</taxon>
        <taxon>Viridiplantae</taxon>
        <taxon>Streptophyta</taxon>
        <taxon>Embryophyta</taxon>
        <taxon>Tracheophyta</taxon>
        <taxon>Spermatophyta</taxon>
        <taxon>Magnoliopsida</taxon>
        <taxon>Liliopsida</taxon>
        <taxon>Zingiberales</taxon>
        <taxon>Cannaceae</taxon>
        <taxon>Canna</taxon>
    </lineage>
</organism>
<dbReference type="Pfam" id="PF04484">
    <property type="entry name" value="QWRF"/>
    <property type="match status" value="1"/>
</dbReference>
<dbReference type="GO" id="GO:0005880">
    <property type="term" value="C:nuclear microtubule"/>
    <property type="evidence" value="ECO:0007669"/>
    <property type="project" value="TreeGrafter"/>
</dbReference>
<feature type="compositionally biased region" description="Basic and acidic residues" evidence="2">
    <location>
        <begin position="154"/>
        <end position="173"/>
    </location>
</feature>
<feature type="compositionally biased region" description="Low complexity" evidence="2">
    <location>
        <begin position="305"/>
        <end position="321"/>
    </location>
</feature>
<dbReference type="GO" id="GO:0008017">
    <property type="term" value="F:microtubule binding"/>
    <property type="evidence" value="ECO:0007669"/>
    <property type="project" value="TreeGrafter"/>
</dbReference>
<feature type="region of interest" description="Disordered" evidence="2">
    <location>
        <begin position="1"/>
        <end position="180"/>
    </location>
</feature>
<dbReference type="InterPro" id="IPR007573">
    <property type="entry name" value="QWRF"/>
</dbReference>
<feature type="region of interest" description="Disordered" evidence="2">
    <location>
        <begin position="402"/>
        <end position="423"/>
    </location>
</feature>
<dbReference type="GO" id="GO:0005737">
    <property type="term" value="C:cytoplasm"/>
    <property type="evidence" value="ECO:0007669"/>
    <property type="project" value="TreeGrafter"/>
</dbReference>
<feature type="compositionally biased region" description="Low complexity" evidence="2">
    <location>
        <begin position="139"/>
        <end position="153"/>
    </location>
</feature>
<name>A0AAQ3PX20_9LILI</name>
<dbReference type="PANTHER" id="PTHR31807">
    <property type="entry name" value="AUGMIN FAMILY MEMBER"/>
    <property type="match status" value="1"/>
</dbReference>
<gene>
    <name evidence="3" type="ORF">Cni_G00349</name>
</gene>
<dbReference type="GO" id="GO:0051225">
    <property type="term" value="P:spindle assembly"/>
    <property type="evidence" value="ECO:0007669"/>
    <property type="project" value="TreeGrafter"/>
</dbReference>
<feature type="compositionally biased region" description="Low complexity" evidence="2">
    <location>
        <begin position="69"/>
        <end position="125"/>
    </location>
</feature>
<keyword evidence="4" id="KW-1185">Reference proteome</keyword>
<evidence type="ECO:0000313" key="3">
    <source>
        <dbReference type="EMBL" id="WOK91658.1"/>
    </source>
</evidence>
<feature type="compositionally biased region" description="Polar residues" evidence="2">
    <location>
        <begin position="14"/>
        <end position="26"/>
    </location>
</feature>
<dbReference type="Proteomes" id="UP001327560">
    <property type="component" value="Chromosome 1"/>
</dbReference>
<evidence type="ECO:0000313" key="4">
    <source>
        <dbReference type="Proteomes" id="UP001327560"/>
    </source>
</evidence>